<keyword evidence="7" id="KW-1185">Reference proteome</keyword>
<evidence type="ECO:0000313" key="6">
    <source>
        <dbReference type="EMBL" id="SDP26859.1"/>
    </source>
</evidence>
<keyword evidence="2 4" id="KW-0378">Hydrolase</keyword>
<dbReference type="InterPro" id="IPR017853">
    <property type="entry name" value="GH"/>
</dbReference>
<evidence type="ECO:0000259" key="5">
    <source>
        <dbReference type="PROSITE" id="PS51764"/>
    </source>
</evidence>
<dbReference type="GO" id="GO:0006080">
    <property type="term" value="P:substituted mannan metabolic process"/>
    <property type="evidence" value="ECO:0007669"/>
    <property type="project" value="InterPro"/>
</dbReference>
<evidence type="ECO:0000256" key="1">
    <source>
        <dbReference type="ARBA" id="ARBA00007754"/>
    </source>
</evidence>
<sequence>MYHRTDPAKRRPRVGRRLTAVLATMTAMLLVTTALAPLERAVAAASTASPRMVGVTLPGAPTDLTALNALTVELGRKPTTVMWYQQWAGQPSFPTQGVRQVAAWGATPEITWEPWDPSAGINQPSYSLARISSGAFDSYLNQWAKAARQWGYPLRLRFAHEMNGTWYPWAESVNGNAPGSYVKAWNHLREVFAKQGATNVSWIWSPNVSYAGSTPLSELFPGAANVDEVALDGYNWSTLQSWSTWTSFADVFNSSLGELRQLSSLPISIGEVGTPEIGGDKAQWITDMWSTLAAAPDIRGLVWFDFNKEADWRIDSSSASASAFSTGMTPYLNGPA</sequence>
<dbReference type="GO" id="GO:0016985">
    <property type="term" value="F:mannan endo-1,4-beta-mannosidase activity"/>
    <property type="evidence" value="ECO:0007669"/>
    <property type="project" value="InterPro"/>
</dbReference>
<protein>
    <submittedName>
        <fullName evidence="6">Glycosyl hydrolase family 26</fullName>
    </submittedName>
</protein>
<organism evidence="6 7">
    <name type="scientific">Nakamurella panacisegetis</name>
    <dbReference type="NCBI Taxonomy" id="1090615"/>
    <lineage>
        <taxon>Bacteria</taxon>
        <taxon>Bacillati</taxon>
        <taxon>Actinomycetota</taxon>
        <taxon>Actinomycetes</taxon>
        <taxon>Nakamurellales</taxon>
        <taxon>Nakamurellaceae</taxon>
        <taxon>Nakamurella</taxon>
    </lineage>
</organism>
<dbReference type="OrthoDB" id="9816550at2"/>
<dbReference type="InterPro" id="IPR022790">
    <property type="entry name" value="GH26_dom"/>
</dbReference>
<proteinExistence type="inferred from homology"/>
<dbReference type="Pfam" id="PF02156">
    <property type="entry name" value="Glyco_hydro_26"/>
    <property type="match status" value="1"/>
</dbReference>
<feature type="active site" description="Proton donor" evidence="4">
    <location>
        <position position="161"/>
    </location>
</feature>
<dbReference type="PANTHER" id="PTHR40079">
    <property type="entry name" value="MANNAN ENDO-1,4-BETA-MANNOSIDASE E-RELATED"/>
    <property type="match status" value="1"/>
</dbReference>
<dbReference type="PROSITE" id="PS51764">
    <property type="entry name" value="GH26"/>
    <property type="match status" value="1"/>
</dbReference>
<evidence type="ECO:0000256" key="2">
    <source>
        <dbReference type="ARBA" id="ARBA00022801"/>
    </source>
</evidence>
<dbReference type="STRING" id="1090615.SAMN04515671_3484"/>
<name>A0A1H0RCG4_9ACTN</name>
<evidence type="ECO:0000256" key="4">
    <source>
        <dbReference type="PROSITE-ProRule" id="PRU01100"/>
    </source>
</evidence>
<evidence type="ECO:0000313" key="7">
    <source>
        <dbReference type="Proteomes" id="UP000198741"/>
    </source>
</evidence>
<comment type="similarity">
    <text evidence="1 4">Belongs to the glycosyl hydrolase 26 family.</text>
</comment>
<dbReference type="AlphaFoldDB" id="A0A1H0RCG4"/>
<accession>A0A1H0RCG4</accession>
<reference evidence="6 7" key="1">
    <citation type="submission" date="2016-10" db="EMBL/GenBank/DDBJ databases">
        <authorList>
            <person name="de Groot N.N."/>
        </authorList>
    </citation>
    <scope>NUCLEOTIDE SEQUENCE [LARGE SCALE GENOMIC DNA]</scope>
    <source>
        <strain evidence="7">P4-7,KCTC 19426,CECT 7604</strain>
    </source>
</reference>
<dbReference type="PANTHER" id="PTHR40079:SF4">
    <property type="entry name" value="GH26 DOMAIN-CONTAINING PROTEIN-RELATED"/>
    <property type="match status" value="1"/>
</dbReference>
<keyword evidence="3 4" id="KW-0326">Glycosidase</keyword>
<feature type="domain" description="GH26" evidence="5">
    <location>
        <begin position="32"/>
        <end position="327"/>
    </location>
</feature>
<dbReference type="Proteomes" id="UP000198741">
    <property type="component" value="Chromosome I"/>
</dbReference>
<dbReference type="EMBL" id="LT629710">
    <property type="protein sequence ID" value="SDP26859.1"/>
    <property type="molecule type" value="Genomic_DNA"/>
</dbReference>
<evidence type="ECO:0000256" key="3">
    <source>
        <dbReference type="ARBA" id="ARBA00023295"/>
    </source>
</evidence>
<gene>
    <name evidence="6" type="ORF">SAMN04515671_3484</name>
</gene>
<feature type="active site" description="Nucleophile" evidence="4">
    <location>
        <position position="271"/>
    </location>
</feature>
<dbReference type="SUPFAM" id="SSF51445">
    <property type="entry name" value="(Trans)glycosidases"/>
    <property type="match status" value="1"/>
</dbReference>
<dbReference type="RefSeq" id="WP_090478120.1">
    <property type="nucleotide sequence ID" value="NZ_LT629710.1"/>
</dbReference>
<dbReference type="InterPro" id="IPR000805">
    <property type="entry name" value="Glyco_hydro_26"/>
</dbReference>
<dbReference type="Gene3D" id="3.20.20.80">
    <property type="entry name" value="Glycosidases"/>
    <property type="match status" value="1"/>
</dbReference>